<proteinExistence type="predicted"/>
<gene>
    <name evidence="2" type="ORF">Shyd_87040</name>
</gene>
<sequence>MTCEEAPTKSRTAAMTQTDMTVQRGVWCIHPITPWIVPSAGAVRQAASLRKQMRCSPVDDPADDRVEAGSPSDGLADVATVRGTPRSCWPPPDRAVRQAAHPRALRTVRGVSAAGLRDVRFIAQREPPRRASRTVPLTCDSEPCPIATEDRLRRSGMP</sequence>
<protein>
    <submittedName>
        <fullName evidence="2">Uncharacterized protein</fullName>
    </submittedName>
</protein>
<feature type="region of interest" description="Disordered" evidence="1">
    <location>
        <begin position="54"/>
        <end position="101"/>
    </location>
</feature>
<feature type="compositionally biased region" description="Basic and acidic residues" evidence="1">
    <location>
        <begin position="148"/>
        <end position="158"/>
    </location>
</feature>
<evidence type="ECO:0000256" key="1">
    <source>
        <dbReference type="SAM" id="MobiDB-lite"/>
    </source>
</evidence>
<accession>A0ABQ3PQN7</accession>
<evidence type="ECO:0000313" key="2">
    <source>
        <dbReference type="EMBL" id="GHI27333.1"/>
    </source>
</evidence>
<evidence type="ECO:0000313" key="3">
    <source>
        <dbReference type="Proteomes" id="UP001052739"/>
    </source>
</evidence>
<dbReference type="EMBL" id="BNDW01000117">
    <property type="protein sequence ID" value="GHI27333.1"/>
    <property type="molecule type" value="Genomic_DNA"/>
</dbReference>
<dbReference type="Proteomes" id="UP001052739">
    <property type="component" value="Unassembled WGS sequence"/>
</dbReference>
<organism evidence="2 3">
    <name type="scientific">Streptomyces hydrogenans</name>
    <dbReference type="NCBI Taxonomy" id="1873719"/>
    <lineage>
        <taxon>Bacteria</taxon>
        <taxon>Bacillati</taxon>
        <taxon>Actinomycetota</taxon>
        <taxon>Actinomycetes</taxon>
        <taxon>Kitasatosporales</taxon>
        <taxon>Streptomycetaceae</taxon>
        <taxon>Streptomyces</taxon>
    </lineage>
</organism>
<keyword evidence="3" id="KW-1185">Reference proteome</keyword>
<name>A0ABQ3PQN7_9ACTN</name>
<comment type="caution">
    <text evidence="2">The sequence shown here is derived from an EMBL/GenBank/DDBJ whole genome shotgun (WGS) entry which is preliminary data.</text>
</comment>
<reference evidence="2" key="1">
    <citation type="submission" date="2024-05" db="EMBL/GenBank/DDBJ databases">
        <title>Whole genome shotgun sequence of Streptomyces hydrogenans NBRC 13475.</title>
        <authorList>
            <person name="Komaki H."/>
            <person name="Tamura T."/>
        </authorList>
    </citation>
    <scope>NUCLEOTIDE SEQUENCE</scope>
    <source>
        <strain evidence="2">NBRC 13475</strain>
    </source>
</reference>
<feature type="region of interest" description="Disordered" evidence="1">
    <location>
        <begin position="125"/>
        <end position="158"/>
    </location>
</feature>